<gene>
    <name evidence="8" type="ORF">B0T26DRAFT_721208</name>
</gene>
<dbReference type="SUPFAM" id="SSF57701">
    <property type="entry name" value="Zn2/Cys6 DNA-binding domain"/>
    <property type="match status" value="1"/>
</dbReference>
<evidence type="ECO:0000256" key="2">
    <source>
        <dbReference type="ARBA" id="ARBA00023015"/>
    </source>
</evidence>
<dbReference type="Proteomes" id="UP001172101">
    <property type="component" value="Unassembled WGS sequence"/>
</dbReference>
<comment type="caution">
    <text evidence="8">The sequence shown here is derived from an EMBL/GenBank/DDBJ whole genome shotgun (WGS) entry which is preliminary data.</text>
</comment>
<evidence type="ECO:0000259" key="7">
    <source>
        <dbReference type="PROSITE" id="PS50048"/>
    </source>
</evidence>
<sequence>MRKQQRNAAAPAAMPLLKTCQACSKAKIRCHSSQDSGSCRRCLRLNKTCTFAQAQRRTAAVLRGRNGQPDGNGSENSTPTGMTLTMTMNMEPGDTSGISSRSDGVPASLAASATSFRDEPQPVSQPALTLSSQHQYLAGVHAAAGPYDAVAVGLLDMDQAERLVHVFRSAMTPRFPFVVLHDAVTVEQLRGERPCLCLAVLTVSAFHDFVLQRQLSALFSQAVAARLVAFELASLDVLQGLLVHLAWAHYQPRLRSYSQHLHLATSIVSDLRLDRPPKPYLWRKVEADNRDEGVSAGAEWGSDEQRALIGTYYLASSSSIVLLKMRHFPYSPFILDSCEKLEARGEFPGDKYLKHIVQIQSLSEQVDDLVGPKAAGPFVHETMAKLVAIRQQLDVIKLDLHFALSECPLLLLQLGTIELSISQHSLPGSPFAPSGGIAPQQPGGSFMEIVNVFSDCVLAAKSLINILIVMPPRQETVLTNIEWISLSWALSFSVRLDLMAATPRVTCFTKPLRRTLDIRHALRQVVLRIKSMVSPDRDSAGDRDAFYRFWRRVDLIEAWYLRQAAELTPLALSDANATPSAGGDAAAQDMGGYSMAMDSGAEFRDVGVDAADGGPYAPDDFSMMDLYSEGMALGGEIWPPIPLDNI</sequence>
<feature type="domain" description="Zn(2)-C6 fungal-type" evidence="7">
    <location>
        <begin position="19"/>
        <end position="51"/>
    </location>
</feature>
<evidence type="ECO:0000313" key="8">
    <source>
        <dbReference type="EMBL" id="KAK0709330.1"/>
    </source>
</evidence>
<dbReference type="Gene3D" id="4.10.240.10">
    <property type="entry name" value="Zn(2)-C6 fungal-type DNA-binding domain"/>
    <property type="match status" value="1"/>
</dbReference>
<dbReference type="PROSITE" id="PS50048">
    <property type="entry name" value="ZN2_CY6_FUNGAL_2"/>
    <property type="match status" value="1"/>
</dbReference>
<accession>A0AA40A4X1</accession>
<dbReference type="GO" id="GO:0000981">
    <property type="term" value="F:DNA-binding transcription factor activity, RNA polymerase II-specific"/>
    <property type="evidence" value="ECO:0007669"/>
    <property type="project" value="InterPro"/>
</dbReference>
<evidence type="ECO:0000256" key="5">
    <source>
        <dbReference type="ARBA" id="ARBA00023242"/>
    </source>
</evidence>
<keyword evidence="3" id="KW-0238">DNA-binding</keyword>
<evidence type="ECO:0000313" key="9">
    <source>
        <dbReference type="Proteomes" id="UP001172101"/>
    </source>
</evidence>
<dbReference type="RefSeq" id="XP_060292634.1">
    <property type="nucleotide sequence ID" value="XM_060442528.1"/>
</dbReference>
<dbReference type="CDD" id="cd12148">
    <property type="entry name" value="fungal_TF_MHR"/>
    <property type="match status" value="1"/>
</dbReference>
<evidence type="ECO:0000256" key="4">
    <source>
        <dbReference type="ARBA" id="ARBA00023163"/>
    </source>
</evidence>
<reference evidence="8" key="1">
    <citation type="submission" date="2023-06" db="EMBL/GenBank/DDBJ databases">
        <title>Genome-scale phylogeny and comparative genomics of the fungal order Sordariales.</title>
        <authorList>
            <consortium name="Lawrence Berkeley National Laboratory"/>
            <person name="Hensen N."/>
            <person name="Bonometti L."/>
            <person name="Westerberg I."/>
            <person name="Brannstrom I.O."/>
            <person name="Guillou S."/>
            <person name="Cros-Aarteil S."/>
            <person name="Calhoun S."/>
            <person name="Haridas S."/>
            <person name="Kuo A."/>
            <person name="Mondo S."/>
            <person name="Pangilinan J."/>
            <person name="Riley R."/>
            <person name="LaButti K."/>
            <person name="Andreopoulos B."/>
            <person name="Lipzen A."/>
            <person name="Chen C."/>
            <person name="Yanf M."/>
            <person name="Daum C."/>
            <person name="Ng V."/>
            <person name="Clum A."/>
            <person name="Steindorff A."/>
            <person name="Ohm R."/>
            <person name="Martin F."/>
            <person name="Silar P."/>
            <person name="Natvig D."/>
            <person name="Lalanne C."/>
            <person name="Gautier V."/>
            <person name="Ament-velasquez S.L."/>
            <person name="Kruys A."/>
            <person name="Hutchinson M.I."/>
            <person name="Powell A.J."/>
            <person name="Barry K."/>
            <person name="Miller A.N."/>
            <person name="Grigoriev I.V."/>
            <person name="Debuchy R."/>
            <person name="Gladieux P."/>
            <person name="Thoren M.H."/>
            <person name="Johannesson H."/>
        </authorList>
    </citation>
    <scope>NUCLEOTIDE SEQUENCE</scope>
    <source>
        <strain evidence="8">SMH2392-1A</strain>
    </source>
</reference>
<name>A0AA40A4X1_9PEZI</name>
<dbReference type="InterPro" id="IPR051089">
    <property type="entry name" value="prtT"/>
</dbReference>
<dbReference type="GO" id="GO:0008270">
    <property type="term" value="F:zinc ion binding"/>
    <property type="evidence" value="ECO:0007669"/>
    <property type="project" value="InterPro"/>
</dbReference>
<dbReference type="AlphaFoldDB" id="A0AA40A4X1"/>
<dbReference type="EMBL" id="JAUIRO010000006">
    <property type="protein sequence ID" value="KAK0709330.1"/>
    <property type="molecule type" value="Genomic_DNA"/>
</dbReference>
<dbReference type="SMART" id="SM00066">
    <property type="entry name" value="GAL4"/>
    <property type="match status" value="1"/>
</dbReference>
<dbReference type="InterPro" id="IPR001138">
    <property type="entry name" value="Zn2Cys6_DnaBD"/>
</dbReference>
<dbReference type="PANTHER" id="PTHR31845">
    <property type="entry name" value="FINGER DOMAIN PROTEIN, PUTATIVE-RELATED"/>
    <property type="match status" value="1"/>
</dbReference>
<dbReference type="CDD" id="cd00067">
    <property type="entry name" value="GAL4"/>
    <property type="match status" value="1"/>
</dbReference>
<evidence type="ECO:0000256" key="1">
    <source>
        <dbReference type="ARBA" id="ARBA00004123"/>
    </source>
</evidence>
<dbReference type="PANTHER" id="PTHR31845:SF37">
    <property type="entry name" value="TRANSCRIPTION FACTOR DOMAIN-CONTAINING PROTEIN"/>
    <property type="match status" value="1"/>
</dbReference>
<comment type="subcellular location">
    <subcellularLocation>
        <location evidence="1">Nucleus</location>
    </subcellularLocation>
</comment>
<evidence type="ECO:0000256" key="6">
    <source>
        <dbReference type="SAM" id="MobiDB-lite"/>
    </source>
</evidence>
<proteinExistence type="predicted"/>
<keyword evidence="2" id="KW-0805">Transcription regulation</keyword>
<evidence type="ECO:0000256" key="3">
    <source>
        <dbReference type="ARBA" id="ARBA00023125"/>
    </source>
</evidence>
<feature type="compositionally biased region" description="Polar residues" evidence="6">
    <location>
        <begin position="69"/>
        <end position="88"/>
    </location>
</feature>
<dbReference type="PROSITE" id="PS00463">
    <property type="entry name" value="ZN2_CY6_FUNGAL_1"/>
    <property type="match status" value="1"/>
</dbReference>
<dbReference type="InterPro" id="IPR036864">
    <property type="entry name" value="Zn2-C6_fun-type_DNA-bd_sf"/>
</dbReference>
<dbReference type="GO" id="GO:0005634">
    <property type="term" value="C:nucleus"/>
    <property type="evidence" value="ECO:0007669"/>
    <property type="project" value="UniProtKB-SubCell"/>
</dbReference>
<organism evidence="8 9">
    <name type="scientific">Lasiosphaeria miniovina</name>
    <dbReference type="NCBI Taxonomy" id="1954250"/>
    <lineage>
        <taxon>Eukaryota</taxon>
        <taxon>Fungi</taxon>
        <taxon>Dikarya</taxon>
        <taxon>Ascomycota</taxon>
        <taxon>Pezizomycotina</taxon>
        <taxon>Sordariomycetes</taxon>
        <taxon>Sordariomycetidae</taxon>
        <taxon>Sordariales</taxon>
        <taxon>Lasiosphaeriaceae</taxon>
        <taxon>Lasiosphaeria</taxon>
    </lineage>
</organism>
<dbReference type="GO" id="GO:0000976">
    <property type="term" value="F:transcription cis-regulatory region binding"/>
    <property type="evidence" value="ECO:0007669"/>
    <property type="project" value="TreeGrafter"/>
</dbReference>
<feature type="region of interest" description="Disordered" evidence="6">
    <location>
        <begin position="63"/>
        <end position="124"/>
    </location>
</feature>
<dbReference type="GeneID" id="85325798"/>
<keyword evidence="5" id="KW-0539">Nucleus</keyword>
<keyword evidence="9" id="KW-1185">Reference proteome</keyword>
<keyword evidence="4" id="KW-0804">Transcription</keyword>
<protein>
    <recommendedName>
        <fullName evidence="7">Zn(2)-C6 fungal-type domain-containing protein</fullName>
    </recommendedName>
</protein>